<evidence type="ECO:0000256" key="2">
    <source>
        <dbReference type="ARBA" id="ARBA00022777"/>
    </source>
</evidence>
<evidence type="ECO:0000259" key="3">
    <source>
        <dbReference type="Pfam" id="PF00294"/>
    </source>
</evidence>
<dbReference type="RefSeq" id="WP_073628670.1">
    <property type="nucleotide sequence ID" value="NZ_FRXO01000004.1"/>
</dbReference>
<keyword evidence="2 4" id="KW-0418">Kinase</keyword>
<accession>A0A1M7ZLB7</accession>
<evidence type="ECO:0000313" key="5">
    <source>
        <dbReference type="Proteomes" id="UP000186406"/>
    </source>
</evidence>
<dbReference type="SUPFAM" id="SSF53613">
    <property type="entry name" value="Ribokinase-like"/>
    <property type="match status" value="1"/>
</dbReference>
<dbReference type="EMBL" id="FRXO01000004">
    <property type="protein sequence ID" value="SHO65609.1"/>
    <property type="molecule type" value="Genomic_DNA"/>
</dbReference>
<dbReference type="GO" id="GO:0016301">
    <property type="term" value="F:kinase activity"/>
    <property type="evidence" value="ECO:0007669"/>
    <property type="project" value="UniProtKB-KW"/>
</dbReference>
<dbReference type="InterPro" id="IPR011611">
    <property type="entry name" value="PfkB_dom"/>
</dbReference>
<keyword evidence="1" id="KW-0808">Transferase</keyword>
<dbReference type="STRING" id="1123029.SAMN02745172_02254"/>
<feature type="domain" description="Carbohydrate kinase PfkB" evidence="3">
    <location>
        <begin position="26"/>
        <end position="126"/>
    </location>
</feature>
<dbReference type="PANTHER" id="PTHR10584:SF166">
    <property type="entry name" value="RIBOKINASE"/>
    <property type="match status" value="1"/>
</dbReference>
<name>A0A1M7ZLB7_9HYPH</name>
<reference evidence="4 5" key="1">
    <citation type="submission" date="2016-12" db="EMBL/GenBank/DDBJ databases">
        <authorList>
            <person name="Song W.-J."/>
            <person name="Kurnit D.M."/>
        </authorList>
    </citation>
    <scope>NUCLEOTIDE SEQUENCE [LARGE SCALE GENOMIC DNA]</scope>
    <source>
        <strain evidence="4 5">DSM 19599</strain>
    </source>
</reference>
<protein>
    <submittedName>
        <fullName evidence="4">Fructoselysine 6-kinase</fullName>
    </submittedName>
</protein>
<evidence type="ECO:0000313" key="4">
    <source>
        <dbReference type="EMBL" id="SHO65609.1"/>
    </source>
</evidence>
<dbReference type="Pfam" id="PF00294">
    <property type="entry name" value="PfkB"/>
    <property type="match status" value="2"/>
</dbReference>
<dbReference type="Gene3D" id="3.40.1190.20">
    <property type="match status" value="1"/>
</dbReference>
<keyword evidence="5" id="KW-1185">Reference proteome</keyword>
<dbReference type="PANTHER" id="PTHR10584">
    <property type="entry name" value="SUGAR KINASE"/>
    <property type="match status" value="1"/>
</dbReference>
<gene>
    <name evidence="4" type="ORF">SAMN02745172_02254</name>
</gene>
<dbReference type="InterPro" id="IPR029056">
    <property type="entry name" value="Ribokinase-like"/>
</dbReference>
<dbReference type="GO" id="GO:0005829">
    <property type="term" value="C:cytosol"/>
    <property type="evidence" value="ECO:0007669"/>
    <property type="project" value="TreeGrafter"/>
</dbReference>
<organism evidence="4 5">
    <name type="scientific">Pseudoxanthobacter soli DSM 19599</name>
    <dbReference type="NCBI Taxonomy" id="1123029"/>
    <lineage>
        <taxon>Bacteria</taxon>
        <taxon>Pseudomonadati</taxon>
        <taxon>Pseudomonadota</taxon>
        <taxon>Alphaproteobacteria</taxon>
        <taxon>Hyphomicrobiales</taxon>
        <taxon>Segnochrobactraceae</taxon>
        <taxon>Pseudoxanthobacter</taxon>
    </lineage>
</organism>
<feature type="domain" description="Carbohydrate kinase PfkB" evidence="3">
    <location>
        <begin position="182"/>
        <end position="262"/>
    </location>
</feature>
<evidence type="ECO:0000256" key="1">
    <source>
        <dbReference type="ARBA" id="ARBA00022679"/>
    </source>
</evidence>
<sequence>MSAVRTARLVAVGDNCLDAYLTHGILTVGGNALNVAAQWRRNGWAARYFGAVGTDGEGDIVLAELAQVGLDPADVERRGGDTAVTLIRDDNGDRTFLLEAFGVGENYMPTPDRYSAAATADWVHLGTNANADLLRRLVSDGVAFSVDVSTAHFKLPLAGVPLVFASGPDDPHLPVEPVFERFRAAGAGRVVLTCGRRGAWLDDGGTLHHAPATPTDVVDTCGAGDSFIATFVTAFCCERRPAAEALRMASVAAAETCMHRGGFPQAPRPIPDWLPRKYAAVVPLAHGDR</sequence>
<dbReference type="OrthoDB" id="9775849at2"/>
<dbReference type="Proteomes" id="UP000186406">
    <property type="component" value="Unassembled WGS sequence"/>
</dbReference>
<dbReference type="AlphaFoldDB" id="A0A1M7ZLB7"/>
<proteinExistence type="predicted"/>